<organism evidence="2 3">
    <name type="scientific">Rhizobium laguerreae</name>
    <dbReference type="NCBI Taxonomy" id="1076926"/>
    <lineage>
        <taxon>Bacteria</taxon>
        <taxon>Pseudomonadati</taxon>
        <taxon>Pseudomonadota</taxon>
        <taxon>Alphaproteobacteria</taxon>
        <taxon>Hyphomicrobiales</taxon>
        <taxon>Rhizobiaceae</taxon>
        <taxon>Rhizobium/Agrobacterium group</taxon>
        <taxon>Rhizobium</taxon>
    </lineage>
</organism>
<proteinExistence type="predicted"/>
<reference evidence="2 3" key="1">
    <citation type="submission" date="2019-12" db="EMBL/GenBank/DDBJ databases">
        <title>Rhizobium genotypes associated with high levels of biological nitrogen fixation by grain legumes in a temperate-maritime cropping system.</title>
        <authorList>
            <person name="Maluk M."/>
            <person name="Francesc Ferrando Molina F."/>
            <person name="Lopez Del Egido L."/>
            <person name="Lafos M."/>
            <person name="Langarica-Fuentes A."/>
            <person name="Gebre Yohannes G."/>
            <person name="Young M.W."/>
            <person name="Martin P."/>
            <person name="Gantlett R."/>
            <person name="Kenicer G."/>
            <person name="Hawes C."/>
            <person name="Begg G.S."/>
            <person name="Quilliam R.S."/>
            <person name="Squire G.R."/>
            <person name="Poole P.S."/>
            <person name="Young P.W."/>
            <person name="Iannetta P.M."/>
            <person name="James E.K."/>
        </authorList>
    </citation>
    <scope>NUCLEOTIDE SEQUENCE [LARGE SCALE GENOMIC DNA]</scope>
    <source>
        <strain evidence="2 3">JHI2449</strain>
    </source>
</reference>
<name>A0A6N9ZHL9_9HYPH</name>
<dbReference type="Proteomes" id="UP000468864">
    <property type="component" value="Unassembled WGS sequence"/>
</dbReference>
<keyword evidence="1" id="KW-0472">Membrane</keyword>
<evidence type="ECO:0000313" key="3">
    <source>
        <dbReference type="Proteomes" id="UP000468864"/>
    </source>
</evidence>
<accession>A0A6N9ZHL9</accession>
<sequence length="56" mass="6136">MNAKAQQKMIVIRAILTVICFAGGFVVPLLFLLAAFFASTIYNIVDPKPDPPVDAW</sequence>
<keyword evidence="1" id="KW-0812">Transmembrane</keyword>
<comment type="caution">
    <text evidence="2">The sequence shown here is derived from an EMBL/GenBank/DDBJ whole genome shotgun (WGS) entry which is preliminary data.</text>
</comment>
<protein>
    <submittedName>
        <fullName evidence="2">Uncharacterized protein</fullName>
    </submittedName>
</protein>
<evidence type="ECO:0000256" key="1">
    <source>
        <dbReference type="SAM" id="Phobius"/>
    </source>
</evidence>
<dbReference type="EMBL" id="WUEP01000013">
    <property type="protein sequence ID" value="NEH93004.1"/>
    <property type="molecule type" value="Genomic_DNA"/>
</dbReference>
<gene>
    <name evidence="2" type="ORF">GR206_18575</name>
</gene>
<keyword evidence="1" id="KW-1133">Transmembrane helix</keyword>
<feature type="transmembrane region" description="Helical" evidence="1">
    <location>
        <begin position="12"/>
        <end position="45"/>
    </location>
</feature>
<dbReference type="AlphaFoldDB" id="A0A6N9ZHL9"/>
<dbReference type="RefSeq" id="WP_163879888.1">
    <property type="nucleotide sequence ID" value="NZ_WUEP01000013.1"/>
</dbReference>
<evidence type="ECO:0000313" key="2">
    <source>
        <dbReference type="EMBL" id="NEH93004.1"/>
    </source>
</evidence>